<dbReference type="AlphaFoldDB" id="A0A2T3YSB2"/>
<dbReference type="EMBL" id="KZ679275">
    <property type="protein sequence ID" value="PTB35461.1"/>
    <property type="molecule type" value="Genomic_DNA"/>
</dbReference>
<evidence type="ECO:0000313" key="3">
    <source>
        <dbReference type="Proteomes" id="UP000240493"/>
    </source>
</evidence>
<dbReference type="Proteomes" id="UP000240493">
    <property type="component" value="Unassembled WGS sequence"/>
</dbReference>
<organism evidence="2 3">
    <name type="scientific">Trichoderma asperellum (strain ATCC 204424 / CBS 433.97 / NBRC 101777)</name>
    <dbReference type="NCBI Taxonomy" id="1042311"/>
    <lineage>
        <taxon>Eukaryota</taxon>
        <taxon>Fungi</taxon>
        <taxon>Dikarya</taxon>
        <taxon>Ascomycota</taxon>
        <taxon>Pezizomycotina</taxon>
        <taxon>Sordariomycetes</taxon>
        <taxon>Hypocreomycetidae</taxon>
        <taxon>Hypocreales</taxon>
        <taxon>Hypocreaceae</taxon>
        <taxon>Trichoderma</taxon>
    </lineage>
</organism>
<protein>
    <submittedName>
        <fullName evidence="2">Uncharacterized protein</fullName>
    </submittedName>
</protein>
<accession>A0A2T3YSB2</accession>
<sequence length="106" mass="11344">MRQRCGYLGGRGTTSSGVFLVTPASKYTARHLHSLQQHRRDGNASGDQTSISGQRGGGCEKKKKKKKKKNLDSGPTNANKGSTSKVSLFFLAWTCANTAVQTGEAI</sequence>
<name>A0A2T3YSB2_TRIA4</name>
<evidence type="ECO:0000256" key="1">
    <source>
        <dbReference type="SAM" id="MobiDB-lite"/>
    </source>
</evidence>
<proteinExistence type="predicted"/>
<keyword evidence="3" id="KW-1185">Reference proteome</keyword>
<feature type="region of interest" description="Disordered" evidence="1">
    <location>
        <begin position="35"/>
        <end position="82"/>
    </location>
</feature>
<gene>
    <name evidence="2" type="ORF">M441DRAFT_452320</name>
</gene>
<feature type="compositionally biased region" description="Polar residues" evidence="1">
    <location>
        <begin position="73"/>
        <end position="82"/>
    </location>
</feature>
<reference evidence="2 3" key="1">
    <citation type="submission" date="2016-07" db="EMBL/GenBank/DDBJ databases">
        <title>Multiple horizontal gene transfer events from other fungi enriched the ability of initially mycotrophic Trichoderma (Ascomycota) to feed on dead plant biomass.</title>
        <authorList>
            <consortium name="DOE Joint Genome Institute"/>
            <person name="Aerts A."/>
            <person name="Atanasova L."/>
            <person name="Chenthamara K."/>
            <person name="Zhang J."/>
            <person name="Grujic M."/>
            <person name="Henrissat B."/>
            <person name="Kuo A."/>
            <person name="Salamov A."/>
            <person name="Lipzen A."/>
            <person name="Labutti K."/>
            <person name="Barry K."/>
            <person name="Miao Y."/>
            <person name="Rahimi M.J."/>
            <person name="Shen Q."/>
            <person name="Grigoriev I.V."/>
            <person name="Kubicek C.P."/>
            <person name="Druzhinina I.S."/>
        </authorList>
    </citation>
    <scope>NUCLEOTIDE SEQUENCE [LARGE SCALE GENOMIC DNA]</scope>
    <source>
        <strain evidence="2 3">CBS 433.97</strain>
    </source>
</reference>
<evidence type="ECO:0000313" key="2">
    <source>
        <dbReference type="EMBL" id="PTB35461.1"/>
    </source>
</evidence>